<evidence type="ECO:0000256" key="3">
    <source>
        <dbReference type="ARBA" id="ARBA00022527"/>
    </source>
</evidence>
<dbReference type="GO" id="GO:0046872">
    <property type="term" value="F:metal ion binding"/>
    <property type="evidence" value="ECO:0007669"/>
    <property type="project" value="UniProtKB-KW"/>
</dbReference>
<keyword evidence="7 13" id="KW-0418">Kinase</keyword>
<evidence type="ECO:0000256" key="4">
    <source>
        <dbReference type="ARBA" id="ARBA00022679"/>
    </source>
</evidence>
<protein>
    <recommendedName>
        <fullName evidence="2">non-specific serine/threonine protein kinase</fullName>
        <ecNumber evidence="2">2.7.11.1</ecNumber>
    </recommendedName>
</protein>
<evidence type="ECO:0000256" key="11">
    <source>
        <dbReference type="ARBA" id="ARBA00048679"/>
    </source>
</evidence>
<reference evidence="13 14" key="1">
    <citation type="submission" date="2017-02" db="EMBL/GenBank/DDBJ databases">
        <authorList>
            <person name="Peterson S.W."/>
        </authorList>
    </citation>
    <scope>NUCLEOTIDE SEQUENCE [LARGE SCALE GENOMIC DNA]</scope>
    <source>
        <strain evidence="13 14">B Ar 00.02</strain>
    </source>
</reference>
<dbReference type="SUPFAM" id="SSF56112">
    <property type="entry name" value="Protein kinase-like (PK-like)"/>
    <property type="match status" value="1"/>
</dbReference>
<evidence type="ECO:0000313" key="13">
    <source>
        <dbReference type="EMBL" id="SJM63540.1"/>
    </source>
</evidence>
<keyword evidence="4" id="KW-0808">Transferase</keyword>
<dbReference type="InterPro" id="IPR011009">
    <property type="entry name" value="Kinase-like_dom_sf"/>
</dbReference>
<keyword evidence="9" id="KW-0460">Magnesium</keyword>
<dbReference type="GO" id="GO:0004674">
    <property type="term" value="F:protein serine/threonine kinase activity"/>
    <property type="evidence" value="ECO:0007669"/>
    <property type="project" value="UniProtKB-KW"/>
</dbReference>
<keyword evidence="8" id="KW-0067">ATP-binding</keyword>
<evidence type="ECO:0000256" key="9">
    <source>
        <dbReference type="ARBA" id="ARBA00022842"/>
    </source>
</evidence>
<evidence type="ECO:0000256" key="2">
    <source>
        <dbReference type="ARBA" id="ARBA00012513"/>
    </source>
</evidence>
<dbReference type="Proteomes" id="UP000195913">
    <property type="component" value="Unassembled WGS sequence"/>
</dbReference>
<feature type="domain" description="Protein kinase" evidence="12">
    <location>
        <begin position="40"/>
        <end position="264"/>
    </location>
</feature>
<dbReference type="Gene3D" id="1.10.510.10">
    <property type="entry name" value="Transferase(Phosphotransferase) domain 1"/>
    <property type="match status" value="1"/>
</dbReference>
<dbReference type="EMBL" id="FUHW01000027">
    <property type="protein sequence ID" value="SJM63540.1"/>
    <property type="molecule type" value="Genomic_DNA"/>
</dbReference>
<name>A0A1R4G5M1_9MICC</name>
<keyword evidence="5" id="KW-0479">Metal-binding</keyword>
<evidence type="ECO:0000256" key="1">
    <source>
        <dbReference type="ARBA" id="ARBA00009196"/>
    </source>
</evidence>
<evidence type="ECO:0000256" key="5">
    <source>
        <dbReference type="ARBA" id="ARBA00022723"/>
    </source>
</evidence>
<keyword evidence="14" id="KW-1185">Reference proteome</keyword>
<evidence type="ECO:0000256" key="8">
    <source>
        <dbReference type="ARBA" id="ARBA00022840"/>
    </source>
</evidence>
<gene>
    <name evidence="13" type="ORF">FM101_07965</name>
</gene>
<dbReference type="Gene3D" id="3.30.200.20">
    <property type="entry name" value="Phosphorylase Kinase, domain 1"/>
    <property type="match status" value="1"/>
</dbReference>
<evidence type="ECO:0000256" key="7">
    <source>
        <dbReference type="ARBA" id="ARBA00022777"/>
    </source>
</evidence>
<dbReference type="SMART" id="SM00090">
    <property type="entry name" value="RIO"/>
    <property type="match status" value="1"/>
</dbReference>
<proteinExistence type="inferred from homology"/>
<evidence type="ECO:0000256" key="10">
    <source>
        <dbReference type="ARBA" id="ARBA00047899"/>
    </source>
</evidence>
<comment type="similarity">
    <text evidence="1">Belongs to the protein kinase superfamily. RIO-type Ser/Thr kinase family.</text>
</comment>
<dbReference type="PROSITE" id="PS50011">
    <property type="entry name" value="PROTEIN_KINASE_DOM"/>
    <property type="match status" value="1"/>
</dbReference>
<comment type="catalytic activity">
    <reaction evidence="11">
        <text>L-seryl-[protein] + ATP = O-phospho-L-seryl-[protein] + ADP + H(+)</text>
        <dbReference type="Rhea" id="RHEA:17989"/>
        <dbReference type="Rhea" id="RHEA-COMP:9863"/>
        <dbReference type="Rhea" id="RHEA-COMP:11604"/>
        <dbReference type="ChEBI" id="CHEBI:15378"/>
        <dbReference type="ChEBI" id="CHEBI:29999"/>
        <dbReference type="ChEBI" id="CHEBI:30616"/>
        <dbReference type="ChEBI" id="CHEBI:83421"/>
        <dbReference type="ChEBI" id="CHEBI:456216"/>
        <dbReference type="EC" id="2.7.11.1"/>
    </reaction>
</comment>
<dbReference type="GO" id="GO:0005524">
    <property type="term" value="F:ATP binding"/>
    <property type="evidence" value="ECO:0007669"/>
    <property type="project" value="UniProtKB-KW"/>
</dbReference>
<dbReference type="InterPro" id="IPR000687">
    <property type="entry name" value="RIO_kinase"/>
</dbReference>
<dbReference type="InterPro" id="IPR000719">
    <property type="entry name" value="Prot_kinase_dom"/>
</dbReference>
<dbReference type="Pfam" id="PF01163">
    <property type="entry name" value="RIO1"/>
    <property type="match status" value="1"/>
</dbReference>
<evidence type="ECO:0000259" key="12">
    <source>
        <dbReference type="PROSITE" id="PS50011"/>
    </source>
</evidence>
<sequence>MLDDSLAENQRWSTWNSVEKLMRGPEPRPEFIIEDAGAIDTELGVLKTGKEADVLLLERATDTRRSLFAAKRYRTPEQRSFRRSTIYTQGRTVRRSRDSRALTNGSAYGRHIEAAQWAAAEWNFLVRAHQAGIPVPYPIQVDGMEILMEFISDPDHPGTAAPRLQQLRPTRPVLESYFDQILEAMHGLTSLGYAHGDLSPYNVLVAGSRLVIIDLPQLVDLAANPLGADLLARDCRNICAWFTGRGLTRDPEELLAELLAAAWS</sequence>
<evidence type="ECO:0000256" key="6">
    <source>
        <dbReference type="ARBA" id="ARBA00022741"/>
    </source>
</evidence>
<keyword evidence="3 13" id="KW-0723">Serine/threonine-protein kinase</keyword>
<keyword evidence="6" id="KW-0547">Nucleotide-binding</keyword>
<organism evidence="13 14">
    <name type="scientific">Arthrobacter rhombi</name>
    <dbReference type="NCBI Taxonomy" id="71253"/>
    <lineage>
        <taxon>Bacteria</taxon>
        <taxon>Bacillati</taxon>
        <taxon>Actinomycetota</taxon>
        <taxon>Actinomycetes</taxon>
        <taxon>Micrococcales</taxon>
        <taxon>Micrococcaceae</taxon>
        <taxon>Arthrobacter</taxon>
    </lineage>
</organism>
<dbReference type="InterPro" id="IPR051272">
    <property type="entry name" value="RIO-type_Ser/Thr_kinase"/>
</dbReference>
<dbReference type="InterPro" id="IPR018934">
    <property type="entry name" value="RIO_dom"/>
</dbReference>
<dbReference type="AlphaFoldDB" id="A0A1R4G5M1"/>
<comment type="catalytic activity">
    <reaction evidence="10">
        <text>L-threonyl-[protein] + ATP = O-phospho-L-threonyl-[protein] + ADP + H(+)</text>
        <dbReference type="Rhea" id="RHEA:46608"/>
        <dbReference type="Rhea" id="RHEA-COMP:11060"/>
        <dbReference type="Rhea" id="RHEA-COMP:11605"/>
        <dbReference type="ChEBI" id="CHEBI:15378"/>
        <dbReference type="ChEBI" id="CHEBI:30013"/>
        <dbReference type="ChEBI" id="CHEBI:30616"/>
        <dbReference type="ChEBI" id="CHEBI:61977"/>
        <dbReference type="ChEBI" id="CHEBI:456216"/>
        <dbReference type="EC" id="2.7.11.1"/>
    </reaction>
</comment>
<dbReference type="EC" id="2.7.11.1" evidence="2"/>
<accession>A0A1R4G5M1</accession>
<evidence type="ECO:0000313" key="14">
    <source>
        <dbReference type="Proteomes" id="UP000195913"/>
    </source>
</evidence>
<dbReference type="PANTHER" id="PTHR45723">
    <property type="entry name" value="SERINE/THREONINE-PROTEIN KINASE RIO1"/>
    <property type="match status" value="1"/>
</dbReference>